<dbReference type="InterPro" id="IPR005467">
    <property type="entry name" value="His_kinase_dom"/>
</dbReference>
<dbReference type="Proteomes" id="UP001148614">
    <property type="component" value="Unassembled WGS sequence"/>
</dbReference>
<feature type="region of interest" description="Disordered" evidence="6">
    <location>
        <begin position="287"/>
        <end position="352"/>
    </location>
</feature>
<dbReference type="Gene3D" id="3.30.565.10">
    <property type="entry name" value="Histidine kinase-like ATPase, C-terminal domain"/>
    <property type="match status" value="1"/>
</dbReference>
<comment type="caution">
    <text evidence="8">The sequence shown here is derived from an EMBL/GenBank/DDBJ whole genome shotgun (WGS) entry which is preliminary data.</text>
</comment>
<dbReference type="VEuPathDB" id="FungiDB:F4678DRAFT_301348"/>
<evidence type="ECO:0000313" key="9">
    <source>
        <dbReference type="Proteomes" id="UP001148614"/>
    </source>
</evidence>
<dbReference type="InterPro" id="IPR036890">
    <property type="entry name" value="HATPase_C_sf"/>
</dbReference>
<organism evidence="8 9">
    <name type="scientific">Xylaria arbuscula</name>
    <dbReference type="NCBI Taxonomy" id="114810"/>
    <lineage>
        <taxon>Eukaryota</taxon>
        <taxon>Fungi</taxon>
        <taxon>Dikarya</taxon>
        <taxon>Ascomycota</taxon>
        <taxon>Pezizomycotina</taxon>
        <taxon>Sordariomycetes</taxon>
        <taxon>Xylariomycetidae</taxon>
        <taxon>Xylariales</taxon>
        <taxon>Xylariaceae</taxon>
        <taxon>Xylaria</taxon>
    </lineage>
</organism>
<proteinExistence type="predicted"/>
<dbReference type="Pfam" id="PF00512">
    <property type="entry name" value="HisKA"/>
    <property type="match status" value="1"/>
</dbReference>
<dbReference type="InterPro" id="IPR003594">
    <property type="entry name" value="HATPase_dom"/>
</dbReference>
<dbReference type="AlphaFoldDB" id="A0A9W8TRL9"/>
<reference evidence="8" key="1">
    <citation type="submission" date="2022-07" db="EMBL/GenBank/DDBJ databases">
        <title>Genome Sequence of Xylaria arbuscula.</title>
        <authorList>
            <person name="Buettner E."/>
        </authorList>
    </citation>
    <scope>NUCLEOTIDE SEQUENCE</scope>
    <source>
        <strain evidence="8">VT107</strain>
    </source>
</reference>
<feature type="domain" description="Histidine kinase" evidence="7">
    <location>
        <begin position="592"/>
        <end position="889"/>
    </location>
</feature>
<dbReference type="GO" id="GO:0009927">
    <property type="term" value="F:histidine phosphotransfer kinase activity"/>
    <property type="evidence" value="ECO:0007669"/>
    <property type="project" value="TreeGrafter"/>
</dbReference>
<dbReference type="PRINTS" id="PR00344">
    <property type="entry name" value="BCTRLSENSOR"/>
</dbReference>
<dbReference type="EMBL" id="JANPWZ010000089">
    <property type="protein sequence ID" value="KAJ3579504.1"/>
    <property type="molecule type" value="Genomic_DNA"/>
</dbReference>
<feature type="compositionally biased region" description="Basic and acidic residues" evidence="6">
    <location>
        <begin position="291"/>
        <end position="305"/>
    </location>
</feature>
<dbReference type="PROSITE" id="PS50109">
    <property type="entry name" value="HIS_KIN"/>
    <property type="match status" value="1"/>
</dbReference>
<dbReference type="PANTHER" id="PTHR43047">
    <property type="entry name" value="TWO-COMPONENT HISTIDINE PROTEIN KINASE"/>
    <property type="match status" value="1"/>
</dbReference>
<dbReference type="CDD" id="cd00082">
    <property type="entry name" value="HisKA"/>
    <property type="match status" value="1"/>
</dbReference>
<evidence type="ECO:0000256" key="4">
    <source>
        <dbReference type="ARBA" id="ARBA00022679"/>
    </source>
</evidence>
<evidence type="ECO:0000256" key="2">
    <source>
        <dbReference type="ARBA" id="ARBA00012438"/>
    </source>
</evidence>
<evidence type="ECO:0000313" key="8">
    <source>
        <dbReference type="EMBL" id="KAJ3579504.1"/>
    </source>
</evidence>
<feature type="region of interest" description="Disordered" evidence="6">
    <location>
        <begin position="475"/>
        <end position="502"/>
    </location>
</feature>
<dbReference type="Pfam" id="PF02518">
    <property type="entry name" value="HATPase_c"/>
    <property type="match status" value="1"/>
</dbReference>
<feature type="compositionally biased region" description="Polar residues" evidence="6">
    <location>
        <begin position="330"/>
        <end position="345"/>
    </location>
</feature>
<dbReference type="SUPFAM" id="SSF55781">
    <property type="entry name" value="GAF domain-like"/>
    <property type="match status" value="1"/>
</dbReference>
<evidence type="ECO:0000256" key="1">
    <source>
        <dbReference type="ARBA" id="ARBA00000085"/>
    </source>
</evidence>
<keyword evidence="5" id="KW-0418">Kinase</keyword>
<evidence type="ECO:0000259" key="7">
    <source>
        <dbReference type="PROSITE" id="PS50109"/>
    </source>
</evidence>
<feature type="region of interest" description="Disordered" evidence="6">
    <location>
        <begin position="1043"/>
        <end position="1072"/>
    </location>
</feature>
<dbReference type="SMART" id="SM00388">
    <property type="entry name" value="HisKA"/>
    <property type="match status" value="1"/>
</dbReference>
<dbReference type="InterPro" id="IPR003661">
    <property type="entry name" value="HisK_dim/P_dom"/>
</dbReference>
<gene>
    <name evidence="8" type="ORF">NPX13_g1061</name>
</gene>
<keyword evidence="4" id="KW-0808">Transferase</keyword>
<dbReference type="PANTHER" id="PTHR43047:SF72">
    <property type="entry name" value="OSMOSENSING HISTIDINE PROTEIN KINASE SLN1"/>
    <property type="match status" value="1"/>
</dbReference>
<dbReference type="Gene3D" id="1.10.287.130">
    <property type="match status" value="1"/>
</dbReference>
<feature type="region of interest" description="Disordered" evidence="6">
    <location>
        <begin position="397"/>
        <end position="448"/>
    </location>
</feature>
<dbReference type="GO" id="GO:0000155">
    <property type="term" value="F:phosphorelay sensor kinase activity"/>
    <property type="evidence" value="ECO:0007669"/>
    <property type="project" value="InterPro"/>
</dbReference>
<comment type="catalytic activity">
    <reaction evidence="1">
        <text>ATP + protein L-histidine = ADP + protein N-phospho-L-histidine.</text>
        <dbReference type="EC" id="2.7.13.3"/>
    </reaction>
</comment>
<dbReference type="SMART" id="SM00387">
    <property type="entry name" value="HATPase_c"/>
    <property type="match status" value="1"/>
</dbReference>
<dbReference type="SUPFAM" id="SSF47384">
    <property type="entry name" value="Homodimeric domain of signal transducing histidine kinase"/>
    <property type="match status" value="1"/>
</dbReference>
<dbReference type="GO" id="GO:0005886">
    <property type="term" value="C:plasma membrane"/>
    <property type="evidence" value="ECO:0007669"/>
    <property type="project" value="TreeGrafter"/>
</dbReference>
<keyword evidence="3" id="KW-0597">Phosphoprotein</keyword>
<evidence type="ECO:0000256" key="5">
    <source>
        <dbReference type="ARBA" id="ARBA00022777"/>
    </source>
</evidence>
<sequence>MLRTILGKLGESCPDDVPKPGSTEEEPLLPREFIFMTWPSCRITTSAASMSGEKISEVDRERETFRHDPTLLSGVQTKSLNEPNATLKLSTKADPILTALAQLGACRTGASRAFISLFDRAHQYIIAETTRESSLRTEPGSLGVPDEELFWLRGTAIPRSHGICSKFLNTVRADESDRDIKLPVNIIQDIHGHPEITKDNCVLFDSPARGYAGVPIRSRNGVDFGEYSVVTEHPIRDCDWGEAESKLLREISLSILEHLLSKNSQVESERAKKKTAGIKAFVEQRLALRSSQHDPTRDGDHENPFAKDLISNRNIDAPRVEHGSPYSIRPSPQANAINDPKQSPLSVERKPTSIEDDPLTAVFSRAANTIRESIDADGVVFFDASSGSFNLVGSQYTGSDASQLDTSDEESWHSDTTFAESSLHQETHTIASSKSENPQFDDNGSPPPRAKLSFRALSALLRRYAKGAIFDYDENGQLQPSSEERSPQPPTNTINNSPGLTKKRTSSFIGNLGNEVSKAFYGARSVVFVPVWDPVRKRWRAGCFAYTYDKTRFFTSKCDLSYLFAFATLAMAEIASHETNLANQAQSDVLGSLSHELRSPLHGIILGVEFLSDTSLSVFQGNLLHILETCGRTLSDTIDHLLYYAKVNNFIPPGKTSDSRARGLRKEMNNTLQAGMKSITTPVRLDVLVEDVTESIFAGFNFQRLSIGQYERSRHKSHADIYAMRRDDSFQATEDLKDWLEEGGEGCSITSTPLVIDLAIDAGCSHYYYAISGAVRRIVMNLFGNALKFTCSGTIRVELTQEVVHTKKSRNNNTPWVKIVVADTGRGITDDFMANHMFQEFQQENGITPGLGLGLCVVRKIVSSLKGKVTIASKFGVGTTATVLLPLQPVIHSPAHTGASELEFNEYAKEKRQLKGLRVCFIGFDTALGLPNYKDNDYQSIWSLCRTHLGMEIVLPTQALEIAPDIVLCEESALHHPFVQRDTLSRTPLVVICGNALNAYRLSIDPRFRDTSVITEFISQPTGPRKLAKVLIAALQRWIERQDQLEPPDNTEPLSLRRVSTRSHEEHEVPSYGNGTFNILNMTGPCPFETSTAASAAARASTSATALP</sequence>
<accession>A0A9W8TRL9</accession>
<dbReference type="InterPro" id="IPR004358">
    <property type="entry name" value="Sig_transdc_His_kin-like_C"/>
</dbReference>
<protein>
    <recommendedName>
        <fullName evidence="2">histidine kinase</fullName>
        <ecNumber evidence="2">2.7.13.3</ecNumber>
    </recommendedName>
</protein>
<keyword evidence="9" id="KW-1185">Reference proteome</keyword>
<dbReference type="SUPFAM" id="SSF55874">
    <property type="entry name" value="ATPase domain of HSP90 chaperone/DNA topoisomerase II/histidine kinase"/>
    <property type="match status" value="1"/>
</dbReference>
<evidence type="ECO:0000256" key="3">
    <source>
        <dbReference type="ARBA" id="ARBA00022553"/>
    </source>
</evidence>
<dbReference type="EC" id="2.7.13.3" evidence="2"/>
<evidence type="ECO:0000256" key="6">
    <source>
        <dbReference type="SAM" id="MobiDB-lite"/>
    </source>
</evidence>
<feature type="compositionally biased region" description="Polar residues" evidence="6">
    <location>
        <begin position="414"/>
        <end position="442"/>
    </location>
</feature>
<name>A0A9W8TRL9_9PEZI</name>
<dbReference type="InterPro" id="IPR036097">
    <property type="entry name" value="HisK_dim/P_sf"/>
</dbReference>